<feature type="region of interest" description="Disordered" evidence="1">
    <location>
        <begin position="645"/>
        <end position="707"/>
    </location>
</feature>
<dbReference type="AlphaFoldDB" id="A0A6P8X5C4"/>
<feature type="transmembrane region" description="Helical" evidence="2">
    <location>
        <begin position="12"/>
        <end position="35"/>
    </location>
</feature>
<dbReference type="RefSeq" id="XP_034111431.1">
    <property type="nucleotide sequence ID" value="XM_034255540.2"/>
</dbReference>
<keyword evidence="3" id="KW-1185">Reference proteome</keyword>
<dbReference type="OrthoDB" id="7969881at2759"/>
<feature type="compositionally biased region" description="Acidic residues" evidence="1">
    <location>
        <begin position="729"/>
        <end position="743"/>
    </location>
</feature>
<feature type="compositionally biased region" description="Low complexity" evidence="1">
    <location>
        <begin position="650"/>
        <end position="662"/>
    </location>
</feature>
<evidence type="ECO:0000313" key="3">
    <source>
        <dbReference type="Proteomes" id="UP000515160"/>
    </source>
</evidence>
<evidence type="ECO:0000313" key="4">
    <source>
        <dbReference type="RefSeq" id="XP_034111431.1"/>
    </source>
</evidence>
<feature type="compositionally biased region" description="Low complexity" evidence="1">
    <location>
        <begin position="49"/>
        <end position="67"/>
    </location>
</feature>
<evidence type="ECO:0000256" key="1">
    <source>
        <dbReference type="SAM" id="MobiDB-lite"/>
    </source>
</evidence>
<feature type="region of interest" description="Disordered" evidence="1">
    <location>
        <begin position="48"/>
        <end position="71"/>
    </location>
</feature>
<gene>
    <name evidence="4" type="primary">LOC117572604</name>
</gene>
<accession>A0A6P8X5C4</accession>
<evidence type="ECO:0000256" key="2">
    <source>
        <dbReference type="SAM" id="Phobius"/>
    </source>
</evidence>
<proteinExistence type="predicted"/>
<protein>
    <submittedName>
        <fullName evidence="4">Uncharacterized protein LOC117572604</fullName>
    </submittedName>
</protein>
<dbReference type="Proteomes" id="UP000515160">
    <property type="component" value="Chromosome 3"/>
</dbReference>
<keyword evidence="2" id="KW-0472">Membrane</keyword>
<reference evidence="4" key="1">
    <citation type="submission" date="2025-08" db="UniProtKB">
        <authorList>
            <consortium name="RefSeq"/>
        </authorList>
    </citation>
    <scope>IDENTIFICATION</scope>
    <source>
        <strain evidence="4">15112-1751.03</strain>
        <tissue evidence="4">Whole Adult</tissue>
    </source>
</reference>
<name>A0A6P8X5C4_DROAB</name>
<keyword evidence="2" id="KW-0812">Transmembrane</keyword>
<feature type="compositionally biased region" description="Polar residues" evidence="1">
    <location>
        <begin position="719"/>
        <end position="728"/>
    </location>
</feature>
<dbReference type="GeneID" id="117572604"/>
<feature type="region of interest" description="Disordered" evidence="1">
    <location>
        <begin position="719"/>
        <end position="745"/>
    </location>
</feature>
<feature type="region of interest" description="Disordered" evidence="1">
    <location>
        <begin position="90"/>
        <end position="109"/>
    </location>
</feature>
<keyword evidence="2" id="KW-1133">Transmembrane helix</keyword>
<organism evidence="3 4">
    <name type="scientific">Drosophila albomicans</name>
    <name type="common">Fruit fly</name>
    <dbReference type="NCBI Taxonomy" id="7291"/>
    <lineage>
        <taxon>Eukaryota</taxon>
        <taxon>Metazoa</taxon>
        <taxon>Ecdysozoa</taxon>
        <taxon>Arthropoda</taxon>
        <taxon>Hexapoda</taxon>
        <taxon>Insecta</taxon>
        <taxon>Pterygota</taxon>
        <taxon>Neoptera</taxon>
        <taxon>Endopterygota</taxon>
        <taxon>Diptera</taxon>
        <taxon>Brachycera</taxon>
        <taxon>Muscomorpha</taxon>
        <taxon>Ephydroidea</taxon>
        <taxon>Drosophilidae</taxon>
        <taxon>Drosophila</taxon>
    </lineage>
</organism>
<sequence length="813" mass="90890">MAQLTYVGQGHLAAFGPLLASAMLLVSLVFALLGIKFWGFRRRLTFDRTPTTQQQQSQSTSQSQQPPRYAAYESQVNGTDNAVHGVFRQRNTEEFESTRPTNSAGSKYLTGSVPNLSLASLAPRERKEVPTIPELAGSVPYRTGSEPQAARRRRRDVYSANYEYYNSPPTREPPTPPVALAQQAANEPVAQQLDIPNFDHFAEKYELISAKPAGDGLQPRQSQLTHKENGRYVKYEQVDDVPELLTPDDDQTGAPISVAAMVHNVPNTPQPTMQQEPLLGAVVERVLEQEPKTEPILTLETVAEPKLELEQRAEPRIRKVKPQPELEVEFQLDKDTQLQLGEVTEPKLTIELLEPEKEANFIQKQEPKLTLKVKSPLEATQPSILEPQVELSTNRNSRIIDGQLLPLEHTDSAFVVEIIAGTPDAIEQSRPVLAPKLFDDLELVSHHQDADFELKRSSYEMNEADILDMQPDFSGMQMEPAPSSPPGFGKGIEEDWENFEDLDPVTDIPEPNWSVHPAILESPLSEQRDTHLELANEVQQETLFQELELMEPAVEVPPMEPPPYEARLPPPPVLPDYESLMQQEKLKTPRNLPKYADVVSQNRPNGTKYVSSIEDLFGELNGDAPTSSSSQVRNFEELCEELEIAPSPVPARRAPQAAPRVSKPATLSARGDAAPLTCYEPEELPNSSSSEEETVEPVPQPAKRQRHVRFDVENLQYYQSAEVPSSNESEVDYESAEDIESETEFAPRTMQRLITLPADLEADVPRLFGTQVSQEESDDDGAFGRAIRQHRTMTEALRPVVQLERNSDRGTEA</sequence>